<accession>A0ABT5L3Y8</accession>
<name>A0ABT5L3Y8_9ALTE</name>
<keyword evidence="3" id="KW-1185">Reference proteome</keyword>
<evidence type="ECO:0000256" key="1">
    <source>
        <dbReference type="SAM" id="MobiDB-lite"/>
    </source>
</evidence>
<evidence type="ECO:0000313" key="2">
    <source>
        <dbReference type="EMBL" id="MDC8831753.1"/>
    </source>
</evidence>
<dbReference type="RefSeq" id="WP_273641237.1">
    <property type="nucleotide sequence ID" value="NZ_JAQQXP010000001.1"/>
</dbReference>
<evidence type="ECO:0000313" key="3">
    <source>
        <dbReference type="Proteomes" id="UP001218788"/>
    </source>
</evidence>
<sequence>MEIGQNPIDQGYAQRPLNSIEQRPSPQQNAPENSQETQNQSVRQSESPATTGAVGRNIDTYA</sequence>
<dbReference type="EMBL" id="JAQQXP010000001">
    <property type="protein sequence ID" value="MDC8831753.1"/>
    <property type="molecule type" value="Genomic_DNA"/>
</dbReference>
<reference evidence="2 3" key="1">
    <citation type="submission" date="2022-10" db="EMBL/GenBank/DDBJ databases">
        <title>Alteromonas sp. chi3 Genome sequencing.</title>
        <authorList>
            <person name="Park S."/>
        </authorList>
    </citation>
    <scope>NUCLEOTIDE SEQUENCE [LARGE SCALE GENOMIC DNA]</scope>
    <source>
        <strain evidence="3">chi3</strain>
    </source>
</reference>
<proteinExistence type="predicted"/>
<comment type="caution">
    <text evidence="2">The sequence shown here is derived from an EMBL/GenBank/DDBJ whole genome shotgun (WGS) entry which is preliminary data.</text>
</comment>
<gene>
    <name evidence="2" type="ORF">OIK42_13385</name>
</gene>
<protein>
    <submittedName>
        <fullName evidence="2">Uncharacterized protein</fullName>
    </submittedName>
</protein>
<dbReference type="Proteomes" id="UP001218788">
    <property type="component" value="Unassembled WGS sequence"/>
</dbReference>
<organism evidence="2 3">
    <name type="scientific">Alteromonas gilva</name>
    <dbReference type="NCBI Taxonomy" id="2987522"/>
    <lineage>
        <taxon>Bacteria</taxon>
        <taxon>Pseudomonadati</taxon>
        <taxon>Pseudomonadota</taxon>
        <taxon>Gammaproteobacteria</taxon>
        <taxon>Alteromonadales</taxon>
        <taxon>Alteromonadaceae</taxon>
        <taxon>Alteromonas/Salinimonas group</taxon>
        <taxon>Alteromonas</taxon>
    </lineage>
</organism>
<feature type="compositionally biased region" description="Polar residues" evidence="1">
    <location>
        <begin position="16"/>
        <end position="50"/>
    </location>
</feature>
<feature type="region of interest" description="Disordered" evidence="1">
    <location>
        <begin position="1"/>
        <end position="62"/>
    </location>
</feature>